<feature type="compositionally biased region" description="Polar residues" evidence="1">
    <location>
        <begin position="11"/>
        <end position="20"/>
    </location>
</feature>
<dbReference type="OrthoDB" id="333681at2759"/>
<feature type="region of interest" description="Disordered" evidence="1">
    <location>
        <begin position="1"/>
        <end position="40"/>
    </location>
</feature>
<evidence type="ECO:0000256" key="1">
    <source>
        <dbReference type="SAM" id="MobiDB-lite"/>
    </source>
</evidence>
<feature type="compositionally biased region" description="Basic and acidic residues" evidence="1">
    <location>
        <begin position="217"/>
        <end position="237"/>
    </location>
</feature>
<feature type="region of interest" description="Disordered" evidence="1">
    <location>
        <begin position="105"/>
        <end position="275"/>
    </location>
</feature>
<protein>
    <submittedName>
        <fullName evidence="2">Glutamic acid-rcih protein</fullName>
    </submittedName>
</protein>
<keyword evidence="3" id="KW-1185">Reference proteome</keyword>
<comment type="caution">
    <text evidence="2">The sequence shown here is derived from an EMBL/GenBank/DDBJ whole genome shotgun (WGS) entry which is preliminary data.</text>
</comment>
<dbReference type="GeneID" id="94429550"/>
<feature type="compositionally biased region" description="Basic and acidic residues" evidence="1">
    <location>
        <begin position="124"/>
        <end position="148"/>
    </location>
</feature>
<dbReference type="Proteomes" id="UP000221165">
    <property type="component" value="Unassembled WGS sequence"/>
</dbReference>
<dbReference type="VEuPathDB" id="ToxoDB:CSUI_006175"/>
<dbReference type="AlphaFoldDB" id="A0A2C6KUX1"/>
<gene>
    <name evidence="2" type="ORF">CSUI_006175</name>
</gene>
<feature type="compositionally biased region" description="Polar residues" evidence="1">
    <location>
        <begin position="165"/>
        <end position="177"/>
    </location>
</feature>
<reference evidence="2 3" key="1">
    <citation type="journal article" date="2017" name="Int. J. Parasitol.">
        <title>The genome of the protozoan parasite Cystoisospora suis and a reverse vaccinology approach to identify vaccine candidates.</title>
        <authorList>
            <person name="Palmieri N."/>
            <person name="Shrestha A."/>
            <person name="Ruttkowski B."/>
            <person name="Beck T."/>
            <person name="Vogl C."/>
            <person name="Tomley F."/>
            <person name="Blake D.P."/>
            <person name="Joachim A."/>
        </authorList>
    </citation>
    <scope>NUCLEOTIDE SEQUENCE [LARGE SCALE GENOMIC DNA]</scope>
    <source>
        <strain evidence="2 3">Wien I</strain>
    </source>
</reference>
<proteinExistence type="predicted"/>
<feature type="compositionally biased region" description="Pro residues" evidence="1">
    <location>
        <begin position="1"/>
        <end position="10"/>
    </location>
</feature>
<name>A0A2C6KUX1_9APIC</name>
<dbReference type="EMBL" id="MIGC01003079">
    <property type="protein sequence ID" value="PHJ19995.1"/>
    <property type="molecule type" value="Genomic_DNA"/>
</dbReference>
<feature type="compositionally biased region" description="Polar residues" evidence="1">
    <location>
        <begin position="240"/>
        <end position="250"/>
    </location>
</feature>
<sequence>MSSKASPPPRTGSSLLSSPISDPAGPRPSPGQSAWTSSFSSSFSTSLSHIRLNNPTLLSSYSSRIPSNGGVTTAGLGSRRPASFLSAAFSGENVSPSMLDRKRKLLISSRDGGRAEESIGGAGDGRELKRGPKTACEKDMSSNKKRSGDVNTDTASNKHKRDTQNLHQNKTPKVSTDTGRRSDDTSPAKVSRRRSARLMNSPSPRAEAAKVSGEVQEETRDSKQSSLEKKPRSKGEEEQLSPSTSKTPSAARQKIGGHAEREKETTTSAQAGEEEIMVQRRRTLIKKAAKRAKEGFVLSGKALDAVVKENGYEVPWNTTCAPLTVEKEFMGGVLVLNPGSSFGPVDTQEGLTRLFVMGCQDGELVFESGLNGSRASVSQYTELLVAPFSVYALKNTSRREPARLLLMSNGVDGPFVPSKTLTEIKDTAAPL</sequence>
<evidence type="ECO:0000313" key="2">
    <source>
        <dbReference type="EMBL" id="PHJ19995.1"/>
    </source>
</evidence>
<accession>A0A2C6KUX1</accession>
<organism evidence="2 3">
    <name type="scientific">Cystoisospora suis</name>
    <dbReference type="NCBI Taxonomy" id="483139"/>
    <lineage>
        <taxon>Eukaryota</taxon>
        <taxon>Sar</taxon>
        <taxon>Alveolata</taxon>
        <taxon>Apicomplexa</taxon>
        <taxon>Conoidasida</taxon>
        <taxon>Coccidia</taxon>
        <taxon>Eucoccidiorida</taxon>
        <taxon>Eimeriorina</taxon>
        <taxon>Sarcocystidae</taxon>
        <taxon>Cystoisospora</taxon>
    </lineage>
</organism>
<feature type="region of interest" description="Disordered" evidence="1">
    <location>
        <begin position="58"/>
        <end position="78"/>
    </location>
</feature>
<feature type="compositionally biased region" description="Polar residues" evidence="1">
    <location>
        <begin position="58"/>
        <end position="71"/>
    </location>
</feature>
<evidence type="ECO:0000313" key="3">
    <source>
        <dbReference type="Proteomes" id="UP000221165"/>
    </source>
</evidence>
<dbReference type="RefSeq" id="XP_067921687.1">
    <property type="nucleotide sequence ID" value="XM_068066339.1"/>
</dbReference>